<dbReference type="Pfam" id="PF01556">
    <property type="entry name" value="DnaJ_C"/>
    <property type="match status" value="1"/>
</dbReference>
<dbReference type="FunFam" id="2.60.260.20:FF:000013">
    <property type="entry name" value="DnaJ subfamily B member 11"/>
    <property type="match status" value="1"/>
</dbReference>
<evidence type="ECO:0000256" key="2">
    <source>
        <dbReference type="SAM" id="MobiDB-lite"/>
    </source>
</evidence>
<dbReference type="CDD" id="cd06257">
    <property type="entry name" value="DnaJ"/>
    <property type="match status" value="1"/>
</dbReference>
<dbReference type="PROSITE" id="PS00636">
    <property type="entry name" value="DNAJ_1"/>
    <property type="match status" value="1"/>
</dbReference>
<dbReference type="InterPro" id="IPR001623">
    <property type="entry name" value="DnaJ_domain"/>
</dbReference>
<proteinExistence type="predicted"/>
<dbReference type="HOGENOM" id="CLU_017633_0_0_5"/>
<evidence type="ECO:0000259" key="3">
    <source>
        <dbReference type="PROSITE" id="PS50076"/>
    </source>
</evidence>
<accession>A0A0D5LLY1</accession>
<dbReference type="Gene3D" id="1.10.287.110">
    <property type="entry name" value="DnaJ domain"/>
    <property type="match status" value="1"/>
</dbReference>
<dbReference type="KEGG" id="mey:TM49_04770"/>
<dbReference type="AlphaFoldDB" id="A0A0D5LLY1"/>
<keyword evidence="1" id="KW-0143">Chaperone</keyword>
<dbReference type="Gene3D" id="2.60.260.20">
    <property type="entry name" value="Urease metallochaperone UreE, N-terminal domain"/>
    <property type="match status" value="2"/>
</dbReference>
<gene>
    <name evidence="4" type="ORF">TM49_04770</name>
</gene>
<evidence type="ECO:0000256" key="1">
    <source>
        <dbReference type="ARBA" id="ARBA00023186"/>
    </source>
</evidence>
<dbReference type="CDD" id="cd10747">
    <property type="entry name" value="DnaJ_C"/>
    <property type="match status" value="1"/>
</dbReference>
<dbReference type="Proteomes" id="UP000032611">
    <property type="component" value="Chromosome"/>
</dbReference>
<dbReference type="PATRIC" id="fig|1486262.3.peg.973"/>
<dbReference type="InterPro" id="IPR002939">
    <property type="entry name" value="DnaJ_C"/>
</dbReference>
<keyword evidence="5" id="KW-1185">Reference proteome</keyword>
<sequence>MVQDQVRDPYDVLGVSKTASEAEIKKAYRQLAKKLHPDLHPGDKAKADEFSRVTAAYDLLGDPEKRKRFDAGEIDANQQERPQRQYYRSHAEADPSERYGFDGSFDDLGDFFSQAFGHARGGGFSGGGFARGGQMKMRGRDVQFQLTVGFREALTGGKKTVGLPDSGRIELTIPAGITDGTTLRLAGKGEPGVNGGPPGDAHVRVTVAPDPVFARDGDDLKMELPVSIDEAVLGATVAVPTITGRVNLKVPPNTSSGRTMRLKGKGAPKKGGGAGDLLVTVKLVLPSQPDEALEKAIREWRSQHAYDPRAGWKGNQ</sequence>
<name>A0A0D5LLY1_MAREN</name>
<dbReference type="GO" id="GO:0051082">
    <property type="term" value="F:unfolded protein binding"/>
    <property type="evidence" value="ECO:0007669"/>
    <property type="project" value="InterPro"/>
</dbReference>
<dbReference type="SMART" id="SM00271">
    <property type="entry name" value="DnaJ"/>
    <property type="match status" value="1"/>
</dbReference>
<protein>
    <submittedName>
        <fullName evidence="4">Molecular chaperone DnaJ</fullName>
    </submittedName>
</protein>
<dbReference type="InterPro" id="IPR018253">
    <property type="entry name" value="DnaJ_domain_CS"/>
</dbReference>
<dbReference type="RefSeq" id="WP_045679756.1">
    <property type="nucleotide sequence ID" value="NZ_CP010803.1"/>
</dbReference>
<dbReference type="InterPro" id="IPR036869">
    <property type="entry name" value="J_dom_sf"/>
</dbReference>
<dbReference type="GO" id="GO:0005737">
    <property type="term" value="C:cytoplasm"/>
    <property type="evidence" value="ECO:0007669"/>
    <property type="project" value="TreeGrafter"/>
</dbReference>
<feature type="region of interest" description="Disordered" evidence="2">
    <location>
        <begin position="68"/>
        <end position="89"/>
    </location>
</feature>
<dbReference type="SUPFAM" id="SSF49493">
    <property type="entry name" value="HSP40/DnaJ peptide-binding domain"/>
    <property type="match status" value="2"/>
</dbReference>
<dbReference type="InterPro" id="IPR008971">
    <property type="entry name" value="HSP40/DnaJ_pept-bd"/>
</dbReference>
<dbReference type="PROSITE" id="PS50076">
    <property type="entry name" value="DNAJ_2"/>
    <property type="match status" value="1"/>
</dbReference>
<dbReference type="Pfam" id="PF00226">
    <property type="entry name" value="DnaJ"/>
    <property type="match status" value="1"/>
</dbReference>
<evidence type="ECO:0000313" key="4">
    <source>
        <dbReference type="EMBL" id="AJY45161.1"/>
    </source>
</evidence>
<feature type="domain" description="J" evidence="3">
    <location>
        <begin position="8"/>
        <end position="73"/>
    </location>
</feature>
<dbReference type="PANTHER" id="PTHR43096:SF52">
    <property type="entry name" value="DNAJ HOMOLOG 1, MITOCHONDRIAL-RELATED"/>
    <property type="match status" value="1"/>
</dbReference>
<evidence type="ECO:0000313" key="5">
    <source>
        <dbReference type="Proteomes" id="UP000032611"/>
    </source>
</evidence>
<dbReference type="PANTHER" id="PTHR43096">
    <property type="entry name" value="DNAJ HOMOLOG 1, MITOCHONDRIAL-RELATED"/>
    <property type="match status" value="1"/>
</dbReference>
<dbReference type="GO" id="GO:0042026">
    <property type="term" value="P:protein refolding"/>
    <property type="evidence" value="ECO:0007669"/>
    <property type="project" value="TreeGrafter"/>
</dbReference>
<reference evidence="4 5" key="1">
    <citation type="journal article" date="2015" name="Genome Announc.">
        <title>Complete genome sequence of Martelella endophytica YC6887, which has antifungal activity associated with a halophyte.</title>
        <authorList>
            <person name="Khan A."/>
            <person name="Khan H."/>
            <person name="Chung E.J."/>
            <person name="Hossain M.T."/>
            <person name="Chung Y.R."/>
        </authorList>
    </citation>
    <scope>NUCLEOTIDE SEQUENCE [LARGE SCALE GENOMIC DNA]</scope>
    <source>
        <strain evidence="4">YC6887</strain>
    </source>
</reference>
<organism evidence="4 5">
    <name type="scientific">Martelella endophytica</name>
    <dbReference type="NCBI Taxonomy" id="1486262"/>
    <lineage>
        <taxon>Bacteria</taxon>
        <taxon>Pseudomonadati</taxon>
        <taxon>Pseudomonadota</taxon>
        <taxon>Alphaproteobacteria</taxon>
        <taxon>Hyphomicrobiales</taxon>
        <taxon>Aurantimonadaceae</taxon>
        <taxon>Martelella</taxon>
    </lineage>
</organism>
<dbReference type="SUPFAM" id="SSF46565">
    <property type="entry name" value="Chaperone J-domain"/>
    <property type="match status" value="1"/>
</dbReference>
<dbReference type="OrthoDB" id="9779889at2"/>
<dbReference type="EMBL" id="CP010803">
    <property type="protein sequence ID" value="AJY45161.1"/>
    <property type="molecule type" value="Genomic_DNA"/>
</dbReference>
<dbReference type="STRING" id="1486262.TM49_04770"/>
<dbReference type="PRINTS" id="PR00625">
    <property type="entry name" value="JDOMAIN"/>
</dbReference>